<dbReference type="GO" id="GO:0004519">
    <property type="term" value="F:endonuclease activity"/>
    <property type="evidence" value="ECO:0007669"/>
    <property type="project" value="UniProtKB-KW"/>
</dbReference>
<dbReference type="AlphaFoldDB" id="A0A1Q4HCI7"/>
<dbReference type="Pfam" id="PF03372">
    <property type="entry name" value="Exo_endo_phos"/>
    <property type="match status" value="1"/>
</dbReference>
<evidence type="ECO:0000259" key="2">
    <source>
        <dbReference type="Pfam" id="PF03372"/>
    </source>
</evidence>
<keyword evidence="3" id="KW-0540">Nuclease</keyword>
<gene>
    <name evidence="3" type="ORF">BV510_16115</name>
</gene>
<name>A0A1Q4HCI7_9MYCO</name>
<dbReference type="InterPro" id="IPR005135">
    <property type="entry name" value="Endo/exonuclease/phosphatase"/>
</dbReference>
<dbReference type="SUPFAM" id="SSF56219">
    <property type="entry name" value="DNase I-like"/>
    <property type="match status" value="1"/>
</dbReference>
<evidence type="ECO:0000313" key="4">
    <source>
        <dbReference type="Proteomes" id="UP000191039"/>
    </source>
</evidence>
<dbReference type="InterPro" id="IPR036691">
    <property type="entry name" value="Endo/exonu/phosph_ase_sf"/>
</dbReference>
<feature type="transmembrane region" description="Helical" evidence="1">
    <location>
        <begin position="62"/>
        <end position="84"/>
    </location>
</feature>
<dbReference type="EMBL" id="MIJD01000166">
    <property type="protein sequence ID" value="OPE53345.1"/>
    <property type="molecule type" value="Genomic_DNA"/>
</dbReference>
<organism evidence="3 4">
    <name type="scientific">Mycolicibacterium diernhoferi</name>
    <dbReference type="NCBI Taxonomy" id="1801"/>
    <lineage>
        <taxon>Bacteria</taxon>
        <taxon>Bacillati</taxon>
        <taxon>Actinomycetota</taxon>
        <taxon>Actinomycetes</taxon>
        <taxon>Mycobacteriales</taxon>
        <taxon>Mycobacteriaceae</taxon>
        <taxon>Mycolicibacterium</taxon>
    </lineage>
</organism>
<feature type="transmembrane region" description="Helical" evidence="1">
    <location>
        <begin position="34"/>
        <end position="55"/>
    </location>
</feature>
<keyword evidence="3" id="KW-0255">Endonuclease</keyword>
<reference evidence="3 4" key="1">
    <citation type="submission" date="2016-09" db="EMBL/GenBank/DDBJ databases">
        <title>genome sequences of unsequenced Mycobacteria.</title>
        <authorList>
            <person name="Greninger A.L."/>
            <person name="Jerome K.R."/>
            <person name="Mcnair B."/>
            <person name="Wallis C."/>
            <person name="Fang F."/>
        </authorList>
    </citation>
    <scope>NUCLEOTIDE SEQUENCE [LARGE SCALE GENOMIC DNA]</scope>
    <source>
        <strain evidence="3 4">BM1</strain>
    </source>
</reference>
<proteinExistence type="predicted"/>
<dbReference type="Gene3D" id="3.60.10.10">
    <property type="entry name" value="Endonuclease/exonuclease/phosphatase"/>
    <property type="match status" value="1"/>
</dbReference>
<keyword evidence="3" id="KW-0378">Hydrolase</keyword>
<accession>A0A1Q4HCI7</accession>
<feature type="domain" description="Endonuclease/exonuclease/phosphatase" evidence="2">
    <location>
        <begin position="118"/>
        <end position="312"/>
    </location>
</feature>
<keyword evidence="1" id="KW-0812">Transmembrane</keyword>
<sequence>MRPPRLPAFVATAALLYGAAALLAQTLSLSNLVALIVAASAPYAPLASFAALVIAVLYRRKVLAAAAAILLTAALAIQIPWLYLGHTSDGGPETTELRVLASNLQKGHADAPFFVDLATRSADVITVSELTAEAVTRLREAGIRKVFPYSILEPRPNAKGMGLWSRYPLTALPRSTHRNNFIAARVRVPGVQNNPLVASVHLTSPLAAGANTFDAWQRRITAAKTEFTEYAETAGPAAVIIAGDFNATADMKQFRDLLTTGYRDAVNQTGAGFMPTYSPHPWIPPVIAIDHVLTRNSAVQSIHSVDVPGSDHRALLATVAIPLDPTEP</sequence>
<keyword evidence="1" id="KW-0472">Membrane</keyword>
<keyword evidence="1" id="KW-1133">Transmembrane helix</keyword>
<protein>
    <submittedName>
        <fullName evidence="3">Endonuclease</fullName>
    </submittedName>
</protein>
<comment type="caution">
    <text evidence="3">The sequence shown here is derived from an EMBL/GenBank/DDBJ whole genome shotgun (WGS) entry which is preliminary data.</text>
</comment>
<evidence type="ECO:0000313" key="3">
    <source>
        <dbReference type="EMBL" id="OPE53345.1"/>
    </source>
</evidence>
<dbReference type="Proteomes" id="UP000191039">
    <property type="component" value="Unassembled WGS sequence"/>
</dbReference>
<evidence type="ECO:0000256" key="1">
    <source>
        <dbReference type="SAM" id="Phobius"/>
    </source>
</evidence>
<dbReference type="STRING" id="1801.BRW64_14525"/>